<protein>
    <submittedName>
        <fullName evidence="1">Uncharacterized protein</fullName>
    </submittedName>
</protein>
<evidence type="ECO:0000313" key="1">
    <source>
        <dbReference type="EMBL" id="VYS87850.1"/>
    </source>
</evidence>
<proteinExistence type="predicted"/>
<accession>A0A6N2S8U4</accession>
<dbReference type="AlphaFoldDB" id="A0A6N2S8U4"/>
<name>A0A6N2S8U4_PHOVU</name>
<sequence length="106" mass="11734">MNDESIDTYQVTVSCRATNEAAIKRVFKILSGFGEAWKPGLLFMTSSLSDKNKTSPYKLGEIAFFLDNNPLLIHTFTLAVNIVSQYIQSSVSECVLDLHETGVVNT</sequence>
<gene>
    <name evidence="1" type="ORF">BVLFYP11_01028</name>
</gene>
<dbReference type="EMBL" id="CACRTA010000013">
    <property type="protein sequence ID" value="VYS87850.1"/>
    <property type="molecule type" value="Genomic_DNA"/>
</dbReference>
<organism evidence="1">
    <name type="scientific">Phocaeicola vulgatus</name>
    <name type="common">Bacteroides vulgatus</name>
    <dbReference type="NCBI Taxonomy" id="821"/>
    <lineage>
        <taxon>Bacteria</taxon>
        <taxon>Pseudomonadati</taxon>
        <taxon>Bacteroidota</taxon>
        <taxon>Bacteroidia</taxon>
        <taxon>Bacteroidales</taxon>
        <taxon>Bacteroidaceae</taxon>
        <taxon>Phocaeicola</taxon>
    </lineage>
</organism>
<reference evidence="1" key="1">
    <citation type="submission" date="2019-11" db="EMBL/GenBank/DDBJ databases">
        <authorList>
            <person name="Feng L."/>
        </authorList>
    </citation>
    <scope>NUCLEOTIDE SEQUENCE</scope>
    <source>
        <strain evidence="1">BvulgatusLFYP11</strain>
    </source>
</reference>